<keyword evidence="6" id="KW-1185">Reference proteome</keyword>
<dbReference type="GO" id="GO:0002196">
    <property type="term" value="F:Ser-tRNA(Ala) deacylase activity"/>
    <property type="evidence" value="ECO:0007669"/>
    <property type="project" value="TreeGrafter"/>
</dbReference>
<dbReference type="SUPFAM" id="SSF50447">
    <property type="entry name" value="Translation proteins"/>
    <property type="match status" value="1"/>
</dbReference>
<dbReference type="EMBL" id="MNAD01000987">
    <property type="protein sequence ID" value="OJT09054.1"/>
    <property type="molecule type" value="Genomic_DNA"/>
</dbReference>
<feature type="coiled-coil region" evidence="3">
    <location>
        <begin position="341"/>
        <end position="368"/>
    </location>
</feature>
<dbReference type="GO" id="GO:0000166">
    <property type="term" value="F:nucleotide binding"/>
    <property type="evidence" value="ECO:0007669"/>
    <property type="project" value="InterPro"/>
</dbReference>
<dbReference type="Gene3D" id="3.30.980.10">
    <property type="entry name" value="Threonyl-trna Synthetase, Chain A, domain 2"/>
    <property type="match status" value="1"/>
</dbReference>
<dbReference type="STRING" id="154538.A0A1M2VN72"/>
<dbReference type="InterPro" id="IPR018163">
    <property type="entry name" value="Thr/Ala-tRNA-synth_IIc_edit"/>
</dbReference>
<evidence type="ECO:0000256" key="2">
    <source>
        <dbReference type="ARBA" id="ARBA00022833"/>
    </source>
</evidence>
<dbReference type="PANTHER" id="PTHR43462">
    <property type="entry name" value="ALANYL-TRNA EDITING PROTEIN"/>
    <property type="match status" value="1"/>
</dbReference>
<dbReference type="OrthoDB" id="288942at2759"/>
<evidence type="ECO:0000256" key="1">
    <source>
        <dbReference type="ARBA" id="ARBA00022723"/>
    </source>
</evidence>
<reference evidence="5 6" key="1">
    <citation type="submission" date="2016-10" db="EMBL/GenBank/DDBJ databases">
        <title>Genome sequence of the basidiomycete white-rot fungus Trametes pubescens.</title>
        <authorList>
            <person name="Makela M.R."/>
            <person name="Granchi Z."/>
            <person name="Peng M."/>
            <person name="De Vries R.P."/>
            <person name="Grigoriev I."/>
            <person name="Riley R."/>
            <person name="Hilden K."/>
        </authorList>
    </citation>
    <scope>NUCLEOTIDE SEQUENCE [LARGE SCALE GENOMIC DNA]</scope>
    <source>
        <strain evidence="5 6">FBCC735</strain>
    </source>
</reference>
<dbReference type="Proteomes" id="UP000184267">
    <property type="component" value="Unassembled WGS sequence"/>
</dbReference>
<dbReference type="SUPFAM" id="SSF55186">
    <property type="entry name" value="ThrRS/AlaRS common domain"/>
    <property type="match status" value="1"/>
</dbReference>
<dbReference type="GO" id="GO:0046872">
    <property type="term" value="F:metal ion binding"/>
    <property type="evidence" value="ECO:0007669"/>
    <property type="project" value="UniProtKB-KW"/>
</dbReference>
<evidence type="ECO:0000256" key="4">
    <source>
        <dbReference type="SAM" id="MobiDB-lite"/>
    </source>
</evidence>
<evidence type="ECO:0000256" key="3">
    <source>
        <dbReference type="SAM" id="Coils"/>
    </source>
</evidence>
<comment type="caution">
    <text evidence="5">The sequence shown here is derived from an EMBL/GenBank/DDBJ whole genome shotgun (WGS) entry which is preliminary data.</text>
</comment>
<keyword evidence="2" id="KW-0862">Zinc</keyword>
<keyword evidence="1" id="KW-0479">Metal-binding</keyword>
<accession>A0A1M2VN72</accession>
<dbReference type="InterPro" id="IPR009000">
    <property type="entry name" value="Transl_B-barrel_sf"/>
</dbReference>
<dbReference type="InterPro" id="IPR051335">
    <property type="entry name" value="Alanyl-tRNA_Editing_Enzymes"/>
</dbReference>
<organism evidence="5 6">
    <name type="scientific">Trametes pubescens</name>
    <name type="common">White-rot fungus</name>
    <dbReference type="NCBI Taxonomy" id="154538"/>
    <lineage>
        <taxon>Eukaryota</taxon>
        <taxon>Fungi</taxon>
        <taxon>Dikarya</taxon>
        <taxon>Basidiomycota</taxon>
        <taxon>Agaricomycotina</taxon>
        <taxon>Agaricomycetes</taxon>
        <taxon>Polyporales</taxon>
        <taxon>Polyporaceae</taxon>
        <taxon>Trametes</taxon>
    </lineage>
</organism>
<dbReference type="Gene3D" id="2.40.30.130">
    <property type="match status" value="1"/>
</dbReference>
<dbReference type="OMA" id="CMHTSQH"/>
<protein>
    <submittedName>
        <fullName evidence="5">Uncharacterized protein</fullName>
    </submittedName>
</protein>
<proteinExistence type="predicted"/>
<evidence type="ECO:0000313" key="5">
    <source>
        <dbReference type="EMBL" id="OJT09054.1"/>
    </source>
</evidence>
<dbReference type="PANTHER" id="PTHR43462:SF1">
    <property type="entry name" value="ALANYL-TRNA EDITING PROTEIN AARSD1"/>
    <property type="match status" value="1"/>
</dbReference>
<dbReference type="AlphaFoldDB" id="A0A1M2VN72"/>
<gene>
    <name evidence="5" type="ORF">TRAPUB_79</name>
</gene>
<evidence type="ECO:0000313" key="6">
    <source>
        <dbReference type="Proteomes" id="UP000184267"/>
    </source>
</evidence>
<name>A0A1M2VN72_TRAPU</name>
<keyword evidence="3" id="KW-0175">Coiled coil</keyword>
<feature type="region of interest" description="Disordered" evidence="4">
    <location>
        <begin position="60"/>
        <end position="82"/>
    </location>
</feature>
<sequence length="496" mass="52391">MATATASLSPPSVTPPTYHRIVSDTLVIPSDPLQPIPVGLLACQRDPLLRELATTAVSCRVAQSSAPPSNGREGKKKKAAAPAPTAPLLEVILHDTVIFPEGGGQPSDVGVLTSVDGELWDVVEAKRHGGHAVHYVRLRPEQNADDALRLFAPGAVVGVSLGEQGYKRRLDHHLLSAVLEHNLKVDTLAWSLTAHPAPCYVDVARALSADEIAYVQEEANRLVFEGRTVHVEVEELDPNAKVMSGPSVGIPLDYTGGVKRTVVIDGIDRNPCCGTHLPTIHNLQLFLLPHTETLARSTGSCVRLYFLSGPRLLAHLASTHALLTSTAGIMSCGAPLVPERVQQVVDERKKASKRVEDLEAELAAAVAAELAAAPVAEGQGGLVLYRHRTDDAANALGFLSAISTAFVSRVAGKDAATPYLVVLSSAPSAQTSSSTTVVLVFGSDDKKVKEAGDELKAKLNVKGGGKGPRWSGKFTGVWKDSREGAAVAGILESLKF</sequence>